<comment type="subcellular location">
    <subcellularLocation>
        <location evidence="1 9">Secreted</location>
        <location evidence="1 9">Cell wall</location>
    </subcellularLocation>
</comment>
<feature type="domain" description="Pectinesterase inhibitor" evidence="10">
    <location>
        <begin position="44"/>
        <end position="197"/>
    </location>
</feature>
<keyword evidence="9" id="KW-0961">Cell wall biogenesis/degradation</keyword>
<dbReference type="Pfam" id="PF01095">
    <property type="entry name" value="Pectinesterase"/>
    <property type="match status" value="1"/>
</dbReference>
<dbReference type="PROSITE" id="PS00800">
    <property type="entry name" value="PECTINESTERASE_1"/>
    <property type="match status" value="1"/>
</dbReference>
<reference evidence="11" key="1">
    <citation type="submission" date="2020-09" db="EMBL/GenBank/DDBJ databases">
        <title>Genome-Enabled Discovery of Anthraquinone Biosynthesis in Senna tora.</title>
        <authorList>
            <person name="Kang S.-H."/>
            <person name="Pandey R.P."/>
            <person name="Lee C.-M."/>
            <person name="Sim J.-S."/>
            <person name="Jeong J.-T."/>
            <person name="Choi B.-S."/>
            <person name="Jung M."/>
            <person name="Ginzburg D."/>
            <person name="Zhao K."/>
            <person name="Won S.Y."/>
            <person name="Oh T.-J."/>
            <person name="Yu Y."/>
            <person name="Kim N.-H."/>
            <person name="Lee O.R."/>
            <person name="Lee T.-H."/>
            <person name="Bashyal P."/>
            <person name="Kim T.-S."/>
            <person name="Lee W.-H."/>
            <person name="Kawkins C."/>
            <person name="Kim C.-K."/>
            <person name="Kim J.S."/>
            <person name="Ahn B.O."/>
            <person name="Rhee S.Y."/>
            <person name="Sohng J.K."/>
        </authorList>
    </citation>
    <scope>NUCLEOTIDE SEQUENCE</scope>
    <source>
        <tissue evidence="11">Leaf</tissue>
    </source>
</reference>
<proteinExistence type="inferred from homology"/>
<keyword evidence="9" id="KW-0964">Secreted</keyword>
<evidence type="ECO:0000256" key="2">
    <source>
        <dbReference type="ARBA" id="ARBA00005184"/>
    </source>
</evidence>
<dbReference type="InterPro" id="IPR000070">
    <property type="entry name" value="Pectinesterase_cat"/>
</dbReference>
<dbReference type="PANTHER" id="PTHR31707">
    <property type="entry name" value="PECTINESTERASE"/>
    <property type="match status" value="1"/>
</dbReference>
<gene>
    <name evidence="11" type="ORF">G2W53_002955</name>
</gene>
<dbReference type="Gene3D" id="2.160.20.10">
    <property type="entry name" value="Single-stranded right-handed beta-helix, Pectin lyase-like"/>
    <property type="match status" value="1"/>
</dbReference>
<dbReference type="PROSITE" id="PS00503">
    <property type="entry name" value="PECTINESTERASE_2"/>
    <property type="match status" value="1"/>
</dbReference>
<dbReference type="AlphaFoldDB" id="A0A834XA29"/>
<dbReference type="EC" id="3.1.1.11" evidence="9"/>
<dbReference type="Proteomes" id="UP000634136">
    <property type="component" value="Unassembled WGS sequence"/>
</dbReference>
<dbReference type="Pfam" id="PF04043">
    <property type="entry name" value="PMEI"/>
    <property type="match status" value="1"/>
</dbReference>
<dbReference type="CDD" id="cd15799">
    <property type="entry name" value="PMEI-like_4"/>
    <property type="match status" value="1"/>
</dbReference>
<keyword evidence="7 9" id="KW-0063">Aspartyl esterase</keyword>
<evidence type="ECO:0000256" key="1">
    <source>
        <dbReference type="ARBA" id="ARBA00004191"/>
    </source>
</evidence>
<evidence type="ECO:0000256" key="7">
    <source>
        <dbReference type="ARBA" id="ARBA00023085"/>
    </source>
</evidence>
<organism evidence="11 12">
    <name type="scientific">Senna tora</name>
    <dbReference type="NCBI Taxonomy" id="362788"/>
    <lineage>
        <taxon>Eukaryota</taxon>
        <taxon>Viridiplantae</taxon>
        <taxon>Streptophyta</taxon>
        <taxon>Embryophyta</taxon>
        <taxon>Tracheophyta</taxon>
        <taxon>Spermatophyta</taxon>
        <taxon>Magnoliopsida</taxon>
        <taxon>eudicotyledons</taxon>
        <taxon>Gunneridae</taxon>
        <taxon>Pentapetalae</taxon>
        <taxon>rosids</taxon>
        <taxon>fabids</taxon>
        <taxon>Fabales</taxon>
        <taxon>Fabaceae</taxon>
        <taxon>Caesalpinioideae</taxon>
        <taxon>Cassia clade</taxon>
        <taxon>Senna</taxon>
    </lineage>
</organism>
<evidence type="ECO:0000313" key="11">
    <source>
        <dbReference type="EMBL" id="KAF7840657.1"/>
    </source>
</evidence>
<keyword evidence="5 9" id="KW-0134">Cell wall</keyword>
<evidence type="ECO:0000256" key="8">
    <source>
        <dbReference type="PROSITE-ProRule" id="PRU10040"/>
    </source>
</evidence>
<name>A0A834XA29_9FABA</name>
<sequence>MASTQPLLPKPKSSISKTFLPTLSLIAIISSSALFASYLIKPKPTISFSNHICDHALHKPSCLAHVLEVTNGSVVLTTQDQKVHLLRSILMNSNSHIRKAMHTARAIKNRITNGPIMEQKALRECEKLLDLSIDNVFDSLVALTKNTTKSHQDAHTWLSSVLTNHFTCLDGLQGPARALMEPQLNGLISRARTTLAILVHTLPSNSNLNYNSIDEALSGEFPSWVSRKDRKVLEASSVKDIEVNVVVAKDGSGSYETLGEAVAAAPNKSSTRFIIYVKEGTYKENVEIGKEKKNIMIVGDGMDQTIITGNLSYMDQIPTSLTGTVIALGSGFIAQDIWFQNTAGPENHQAVALRVGGDLSVINRCRIDAFQDSLYAHTNRQFYRDCFITGTIDFIFGNAAVVLQKCNIVARRPMAHQKNMLTAQGRTDPNQNTGTSIQQCYITPSPDLEPATKTYLGRPWKAFSRTVVMQSLLDSHIDPAGWHPWDDNKTTLETLYYGEYMNYGLGAGTSGRVDWPGYHVITSADEARKFTVAELIQGDVWLKNTGVDYIEGL</sequence>
<dbReference type="NCBIfam" id="TIGR01614">
    <property type="entry name" value="PME_inhib"/>
    <property type="match status" value="1"/>
</dbReference>
<dbReference type="SMART" id="SM00856">
    <property type="entry name" value="PMEI"/>
    <property type="match status" value="1"/>
</dbReference>
<dbReference type="InterPro" id="IPR011050">
    <property type="entry name" value="Pectin_lyase_fold/virulence"/>
</dbReference>
<comment type="function">
    <text evidence="9">Acts in the modification of cell walls via demethylesterification of cell wall pectin.</text>
</comment>
<comment type="pathway">
    <text evidence="2 9">Glycan metabolism; pectin degradation; 2-dehydro-3-deoxy-D-gluconate from pectin: step 1/5.</text>
</comment>
<keyword evidence="6 9" id="KW-0378">Hydrolase</keyword>
<evidence type="ECO:0000259" key="10">
    <source>
        <dbReference type="SMART" id="SM00856"/>
    </source>
</evidence>
<protein>
    <recommendedName>
        <fullName evidence="9">Pectinesterase</fullName>
        <ecNumber evidence="9">3.1.1.11</ecNumber>
    </recommendedName>
</protein>
<evidence type="ECO:0000256" key="3">
    <source>
        <dbReference type="ARBA" id="ARBA00006027"/>
    </source>
</evidence>
<dbReference type="InterPro" id="IPR006501">
    <property type="entry name" value="Pectinesterase_inhib_dom"/>
</dbReference>
<dbReference type="InterPro" id="IPR033131">
    <property type="entry name" value="Pectinesterase_Asp_AS"/>
</dbReference>
<comment type="caution">
    <text evidence="11">The sequence shown here is derived from an EMBL/GenBank/DDBJ whole genome shotgun (WGS) entry which is preliminary data.</text>
</comment>
<dbReference type="GO" id="GO:0045490">
    <property type="term" value="P:pectin catabolic process"/>
    <property type="evidence" value="ECO:0007669"/>
    <property type="project" value="UniProtKB-UniRule"/>
</dbReference>
<evidence type="ECO:0000256" key="9">
    <source>
        <dbReference type="RuleBase" id="RU000589"/>
    </source>
</evidence>
<dbReference type="InterPro" id="IPR012334">
    <property type="entry name" value="Pectin_lyas_fold"/>
</dbReference>
<comment type="similarity">
    <text evidence="4">In the C-terminal section; belongs to the pectinesterase family.</text>
</comment>
<comment type="catalytic activity">
    <reaction evidence="9">
        <text>[(1-&gt;4)-alpha-D-galacturonosyl methyl ester](n) + n H2O = [(1-&gt;4)-alpha-D-galacturonosyl](n) + n methanol + n H(+)</text>
        <dbReference type="Rhea" id="RHEA:22380"/>
        <dbReference type="Rhea" id="RHEA-COMP:14570"/>
        <dbReference type="Rhea" id="RHEA-COMP:14573"/>
        <dbReference type="ChEBI" id="CHEBI:15377"/>
        <dbReference type="ChEBI" id="CHEBI:15378"/>
        <dbReference type="ChEBI" id="CHEBI:17790"/>
        <dbReference type="ChEBI" id="CHEBI:140522"/>
        <dbReference type="ChEBI" id="CHEBI:140523"/>
        <dbReference type="EC" id="3.1.1.11"/>
    </reaction>
</comment>
<dbReference type="GO" id="GO:0030599">
    <property type="term" value="F:pectinesterase activity"/>
    <property type="evidence" value="ECO:0007669"/>
    <property type="project" value="UniProtKB-UniRule"/>
</dbReference>
<dbReference type="UniPathway" id="UPA00545">
    <property type="reaction ID" value="UER00823"/>
</dbReference>
<dbReference type="EMBL" id="JAAIUW010000002">
    <property type="protein sequence ID" value="KAF7840657.1"/>
    <property type="molecule type" value="Genomic_DNA"/>
</dbReference>
<dbReference type="InterPro" id="IPR035513">
    <property type="entry name" value="Invertase/methylesterase_inhib"/>
</dbReference>
<keyword evidence="12" id="KW-1185">Reference proteome</keyword>
<dbReference type="Gene3D" id="1.20.140.40">
    <property type="entry name" value="Invertase/pectin methylesterase inhibitor family protein"/>
    <property type="match status" value="1"/>
</dbReference>
<evidence type="ECO:0000256" key="6">
    <source>
        <dbReference type="ARBA" id="ARBA00022801"/>
    </source>
</evidence>
<dbReference type="GO" id="GO:0042545">
    <property type="term" value="P:cell wall modification"/>
    <property type="evidence" value="ECO:0007669"/>
    <property type="project" value="UniProtKB-UniRule"/>
</dbReference>
<dbReference type="SUPFAM" id="SSF51126">
    <property type="entry name" value="Pectin lyase-like"/>
    <property type="match status" value="1"/>
</dbReference>
<dbReference type="FunFam" id="2.160.20.10:FF:000001">
    <property type="entry name" value="Pectinesterase"/>
    <property type="match status" value="1"/>
</dbReference>
<dbReference type="OrthoDB" id="2019149at2759"/>
<dbReference type="GO" id="GO:0004857">
    <property type="term" value="F:enzyme inhibitor activity"/>
    <property type="evidence" value="ECO:0007669"/>
    <property type="project" value="InterPro"/>
</dbReference>
<comment type="similarity">
    <text evidence="3">In the N-terminal section; belongs to the PMEI family.</text>
</comment>
<evidence type="ECO:0000256" key="4">
    <source>
        <dbReference type="ARBA" id="ARBA00007786"/>
    </source>
</evidence>
<dbReference type="SUPFAM" id="SSF101148">
    <property type="entry name" value="Plant invertase/pectin methylesterase inhibitor"/>
    <property type="match status" value="1"/>
</dbReference>
<evidence type="ECO:0000313" key="12">
    <source>
        <dbReference type="Proteomes" id="UP000634136"/>
    </source>
</evidence>
<dbReference type="InterPro" id="IPR018040">
    <property type="entry name" value="Pectinesterase_Tyr_AS"/>
</dbReference>
<feature type="active site" evidence="8">
    <location>
        <position position="393"/>
    </location>
</feature>
<evidence type="ECO:0000256" key="5">
    <source>
        <dbReference type="ARBA" id="ARBA00022512"/>
    </source>
</evidence>
<accession>A0A834XA29</accession>